<evidence type="ECO:0000313" key="7">
    <source>
        <dbReference type="EMBL" id="MFD2865609.1"/>
    </source>
</evidence>
<evidence type="ECO:0000256" key="4">
    <source>
        <dbReference type="ARBA" id="ARBA00022989"/>
    </source>
</evidence>
<organism evidence="7 8">
    <name type="scientific">Mucilaginibacter antarcticus</name>
    <dbReference type="NCBI Taxonomy" id="1855725"/>
    <lineage>
        <taxon>Bacteria</taxon>
        <taxon>Pseudomonadati</taxon>
        <taxon>Bacteroidota</taxon>
        <taxon>Sphingobacteriia</taxon>
        <taxon>Sphingobacteriales</taxon>
        <taxon>Sphingobacteriaceae</taxon>
        <taxon>Mucilaginibacter</taxon>
    </lineage>
</organism>
<evidence type="ECO:0000256" key="2">
    <source>
        <dbReference type="ARBA" id="ARBA00022475"/>
    </source>
</evidence>
<keyword evidence="3 6" id="KW-0812">Transmembrane</keyword>
<evidence type="ECO:0000256" key="1">
    <source>
        <dbReference type="ARBA" id="ARBA00004651"/>
    </source>
</evidence>
<evidence type="ECO:0000313" key="8">
    <source>
        <dbReference type="Proteomes" id="UP001597601"/>
    </source>
</evidence>
<dbReference type="InterPro" id="IPR005495">
    <property type="entry name" value="LptG/LptF_permease"/>
</dbReference>
<protein>
    <submittedName>
        <fullName evidence="7">LptF/LptG family permease</fullName>
    </submittedName>
</protein>
<name>A0ABW5XRC9_9SPHI</name>
<dbReference type="EMBL" id="JBHUON010000015">
    <property type="protein sequence ID" value="MFD2865609.1"/>
    <property type="molecule type" value="Genomic_DNA"/>
</dbReference>
<comment type="caution">
    <text evidence="7">The sequence shown here is derived from an EMBL/GenBank/DDBJ whole genome shotgun (WGS) entry which is preliminary data.</text>
</comment>
<sequence>MKKIHLLLLKSFIRPFLVTFVIVMFVLLMLFLWKYIDDLIGKGFEWYVIAELMLYASATNVQMALPLSVLLSSIMTYGSLGENYELVAIKSAGISLTRAMYPMLVTVLILGIGAFFFSDYMLPKANLKYYSLLWDAREQKSANFLPEGVFSSSFPDYTIRVEKKDEDGQTLHGLTIYYKGSNFGDQPFVMKAKNGRMVRSNDNKYLVIYLEDGIRYEEAPGTGAFNPHPRQTFTRYRFKFTQQKLKLEGLGFKRTDEKLFSSAFQMMSRRLLLDTISKIDHVIDSGRRVNFAQASAYIKYFNMPKKPTDSTLKIEKYNQGVMSFGNNSQEGGYIQNALGEARSVLDLMKSRADRYKEASYSVHSAAVEYQKKFTLSAACLVLFLIGAPLGAIIRKGGLGLPVVVSVVFFLIYHIISTIGEKAVKAGDASPLVGMWIAIAILTPIGLFLSYKAANDSVIFDADLYKRLLNNSVGRVLSAFKSKVNLAGKSVE</sequence>
<dbReference type="PANTHER" id="PTHR33529:SF6">
    <property type="entry name" value="YJGP_YJGQ FAMILY PERMEASE"/>
    <property type="match status" value="1"/>
</dbReference>
<feature type="transmembrane region" description="Helical" evidence="6">
    <location>
        <begin position="399"/>
        <end position="419"/>
    </location>
</feature>
<keyword evidence="8" id="KW-1185">Reference proteome</keyword>
<gene>
    <name evidence="7" type="ORF">ACFSYC_12990</name>
</gene>
<evidence type="ECO:0000256" key="5">
    <source>
        <dbReference type="ARBA" id="ARBA00023136"/>
    </source>
</evidence>
<feature type="transmembrane region" description="Helical" evidence="6">
    <location>
        <begin position="100"/>
        <end position="122"/>
    </location>
</feature>
<feature type="transmembrane region" description="Helical" evidence="6">
    <location>
        <begin position="431"/>
        <end position="450"/>
    </location>
</feature>
<evidence type="ECO:0000256" key="6">
    <source>
        <dbReference type="SAM" id="Phobius"/>
    </source>
</evidence>
<keyword evidence="2" id="KW-1003">Cell membrane</keyword>
<evidence type="ECO:0000256" key="3">
    <source>
        <dbReference type="ARBA" id="ARBA00022692"/>
    </source>
</evidence>
<accession>A0ABW5XRC9</accession>
<dbReference type="Proteomes" id="UP001597601">
    <property type="component" value="Unassembled WGS sequence"/>
</dbReference>
<keyword evidence="5 6" id="KW-0472">Membrane</keyword>
<comment type="subcellular location">
    <subcellularLocation>
        <location evidence="1">Cell membrane</location>
        <topology evidence="1">Multi-pass membrane protein</topology>
    </subcellularLocation>
</comment>
<feature type="transmembrane region" description="Helical" evidence="6">
    <location>
        <begin position="12"/>
        <end position="33"/>
    </location>
</feature>
<feature type="transmembrane region" description="Helical" evidence="6">
    <location>
        <begin position="63"/>
        <end position="80"/>
    </location>
</feature>
<dbReference type="PANTHER" id="PTHR33529">
    <property type="entry name" value="SLR0882 PROTEIN-RELATED"/>
    <property type="match status" value="1"/>
</dbReference>
<reference evidence="8" key="1">
    <citation type="journal article" date="2019" name="Int. J. Syst. Evol. Microbiol.">
        <title>The Global Catalogue of Microorganisms (GCM) 10K type strain sequencing project: providing services to taxonomists for standard genome sequencing and annotation.</title>
        <authorList>
            <consortium name="The Broad Institute Genomics Platform"/>
            <consortium name="The Broad Institute Genome Sequencing Center for Infectious Disease"/>
            <person name="Wu L."/>
            <person name="Ma J."/>
        </authorList>
    </citation>
    <scope>NUCLEOTIDE SEQUENCE [LARGE SCALE GENOMIC DNA]</scope>
    <source>
        <strain evidence="8">KCTC 52232</strain>
    </source>
</reference>
<feature type="transmembrane region" description="Helical" evidence="6">
    <location>
        <begin position="373"/>
        <end position="393"/>
    </location>
</feature>
<dbReference type="Pfam" id="PF03739">
    <property type="entry name" value="LptF_LptG"/>
    <property type="match status" value="1"/>
</dbReference>
<proteinExistence type="predicted"/>
<dbReference type="RefSeq" id="WP_377128240.1">
    <property type="nucleotide sequence ID" value="NZ_JBHUON010000015.1"/>
</dbReference>
<keyword evidence="4 6" id="KW-1133">Transmembrane helix</keyword>